<feature type="region of interest" description="Disordered" evidence="2">
    <location>
        <begin position="197"/>
        <end position="289"/>
    </location>
</feature>
<feature type="compositionally biased region" description="Polar residues" evidence="2">
    <location>
        <begin position="197"/>
        <end position="216"/>
    </location>
</feature>
<organism evidence="3 4">
    <name type="scientific">Henosepilachna vigintioctopunctata</name>
    <dbReference type="NCBI Taxonomy" id="420089"/>
    <lineage>
        <taxon>Eukaryota</taxon>
        <taxon>Metazoa</taxon>
        <taxon>Ecdysozoa</taxon>
        <taxon>Arthropoda</taxon>
        <taxon>Hexapoda</taxon>
        <taxon>Insecta</taxon>
        <taxon>Pterygota</taxon>
        <taxon>Neoptera</taxon>
        <taxon>Endopterygota</taxon>
        <taxon>Coleoptera</taxon>
        <taxon>Polyphaga</taxon>
        <taxon>Cucujiformia</taxon>
        <taxon>Coccinelloidea</taxon>
        <taxon>Coccinellidae</taxon>
        <taxon>Epilachninae</taxon>
        <taxon>Epilachnini</taxon>
        <taxon>Henosepilachna</taxon>
    </lineage>
</organism>
<evidence type="ECO:0000256" key="1">
    <source>
        <dbReference type="SAM" id="Coils"/>
    </source>
</evidence>
<dbReference type="Proteomes" id="UP001431783">
    <property type="component" value="Unassembled WGS sequence"/>
</dbReference>
<feature type="compositionally biased region" description="Basic and acidic residues" evidence="2">
    <location>
        <begin position="230"/>
        <end position="253"/>
    </location>
</feature>
<comment type="caution">
    <text evidence="3">The sequence shown here is derived from an EMBL/GenBank/DDBJ whole genome shotgun (WGS) entry which is preliminary data.</text>
</comment>
<reference evidence="3 4" key="1">
    <citation type="submission" date="2023-03" db="EMBL/GenBank/DDBJ databases">
        <title>Genome insight into feeding habits of ladybird beetles.</title>
        <authorList>
            <person name="Li H.-S."/>
            <person name="Huang Y.-H."/>
            <person name="Pang H."/>
        </authorList>
    </citation>
    <scope>NUCLEOTIDE SEQUENCE [LARGE SCALE GENOMIC DNA]</scope>
    <source>
        <strain evidence="3">SYSU_2023b</strain>
        <tissue evidence="3">Whole body</tissue>
    </source>
</reference>
<keyword evidence="1" id="KW-0175">Coiled coil</keyword>
<keyword evidence="4" id="KW-1185">Reference proteome</keyword>
<proteinExistence type="predicted"/>
<accession>A0AAW1VGZ9</accession>
<feature type="coiled-coil region" evidence="1">
    <location>
        <begin position="5"/>
        <end position="41"/>
    </location>
</feature>
<evidence type="ECO:0000313" key="3">
    <source>
        <dbReference type="EMBL" id="KAK9891991.1"/>
    </source>
</evidence>
<protein>
    <submittedName>
        <fullName evidence="3">Uncharacterized protein</fullName>
    </submittedName>
</protein>
<dbReference type="EMBL" id="JARQZJ010000131">
    <property type="protein sequence ID" value="KAK9891991.1"/>
    <property type="molecule type" value="Genomic_DNA"/>
</dbReference>
<gene>
    <name evidence="3" type="ORF">WA026_017472</name>
</gene>
<name>A0AAW1VGZ9_9CUCU</name>
<dbReference type="AlphaFoldDB" id="A0AAW1VGZ9"/>
<sequence>MQEKQKKDEERKEAIKEAIEIAEKEARLQKTKLKLMKQQNNDLCNVNNDNEKNDSREYPVINKRNSANIRNNSELVNLTPKETNTTHIKLCNENKEEKEHLNNNAVTKIDNRNTNLCIKNNLDPPSCSGTSQICSNESKNSPTKTLDAQKCEPIALVIPSNPETLQHFQYAVLMPVPSSNSIPIAIPLSLTSEQNIPNSVTSTRTENRILTPSQYRQPHKLLCDSSTQTEDFKSEKYNREKNTNVEANYDNRSRKGRSNSRNENVSDRPKWGANRPPTRYMKQSEKDPLYQRKKMRQRMQTNMYDDKNSSDESHTGTPRFRKKIYMGKRQTRPLWRKYDHDEIFKRNIRMYQSEIVPIRTDKDHVCLEHKCCCICRCTGEYHDDQKVDILKIEHESYEHEQDIIAASFDSNIEDHNRGIDALPSIRLDILKQDQCSLSRIHSSNSKSSNF</sequence>
<evidence type="ECO:0000256" key="2">
    <source>
        <dbReference type="SAM" id="MobiDB-lite"/>
    </source>
</evidence>
<evidence type="ECO:0000313" key="4">
    <source>
        <dbReference type="Proteomes" id="UP001431783"/>
    </source>
</evidence>